<protein>
    <submittedName>
        <fullName evidence="1">Uncharacterized protein</fullName>
    </submittedName>
</protein>
<organism evidence="1">
    <name type="scientific">Sesamum latifolium</name>
    <dbReference type="NCBI Taxonomy" id="2727402"/>
    <lineage>
        <taxon>Eukaryota</taxon>
        <taxon>Viridiplantae</taxon>
        <taxon>Streptophyta</taxon>
        <taxon>Embryophyta</taxon>
        <taxon>Tracheophyta</taxon>
        <taxon>Spermatophyta</taxon>
        <taxon>Magnoliopsida</taxon>
        <taxon>eudicotyledons</taxon>
        <taxon>Gunneridae</taxon>
        <taxon>Pentapetalae</taxon>
        <taxon>asterids</taxon>
        <taxon>lamiids</taxon>
        <taxon>Lamiales</taxon>
        <taxon>Pedaliaceae</taxon>
        <taxon>Sesamum</taxon>
    </lineage>
</organism>
<accession>A0AAW2UVS1</accession>
<evidence type="ECO:0000313" key="1">
    <source>
        <dbReference type="EMBL" id="KAL0420587.1"/>
    </source>
</evidence>
<gene>
    <name evidence="1" type="ORF">Slati_3081600</name>
</gene>
<comment type="caution">
    <text evidence="1">The sequence shown here is derived from an EMBL/GenBank/DDBJ whole genome shotgun (WGS) entry which is preliminary data.</text>
</comment>
<proteinExistence type="predicted"/>
<name>A0AAW2UVS1_9LAMI</name>
<sequence length="135" mass="15577">MLQQRAKMQWMKGGDQCSRVFFRKVTSRRATKRIFQISDATGQTFTDPEGVSAAFMCFYQQFLGGTQTRRALDLSYLRPWARHIISADAAQTLIRPFTREEVKAALFDIEEDRAPGRMAIRQGSLRRLGLLLEMR</sequence>
<dbReference type="AlphaFoldDB" id="A0AAW2UVS1"/>
<dbReference type="EMBL" id="JACGWN010000011">
    <property type="protein sequence ID" value="KAL0420587.1"/>
    <property type="molecule type" value="Genomic_DNA"/>
</dbReference>
<reference evidence="1" key="2">
    <citation type="journal article" date="2024" name="Plant">
        <title>Genomic evolution and insights into agronomic trait innovations of Sesamum species.</title>
        <authorList>
            <person name="Miao H."/>
            <person name="Wang L."/>
            <person name="Qu L."/>
            <person name="Liu H."/>
            <person name="Sun Y."/>
            <person name="Le M."/>
            <person name="Wang Q."/>
            <person name="Wei S."/>
            <person name="Zheng Y."/>
            <person name="Lin W."/>
            <person name="Duan Y."/>
            <person name="Cao H."/>
            <person name="Xiong S."/>
            <person name="Wang X."/>
            <person name="Wei L."/>
            <person name="Li C."/>
            <person name="Ma Q."/>
            <person name="Ju M."/>
            <person name="Zhao R."/>
            <person name="Li G."/>
            <person name="Mu C."/>
            <person name="Tian Q."/>
            <person name="Mei H."/>
            <person name="Zhang T."/>
            <person name="Gao T."/>
            <person name="Zhang H."/>
        </authorList>
    </citation>
    <scope>NUCLEOTIDE SEQUENCE</scope>
    <source>
        <strain evidence="1">KEN1</strain>
    </source>
</reference>
<reference evidence="1" key="1">
    <citation type="submission" date="2020-06" db="EMBL/GenBank/DDBJ databases">
        <authorList>
            <person name="Li T."/>
            <person name="Hu X."/>
            <person name="Zhang T."/>
            <person name="Song X."/>
            <person name="Zhang H."/>
            <person name="Dai N."/>
            <person name="Sheng W."/>
            <person name="Hou X."/>
            <person name="Wei L."/>
        </authorList>
    </citation>
    <scope>NUCLEOTIDE SEQUENCE</scope>
    <source>
        <strain evidence="1">KEN1</strain>
        <tissue evidence="1">Leaf</tissue>
    </source>
</reference>